<dbReference type="Pfam" id="PF14695">
    <property type="entry name" value="LINES_C"/>
    <property type="match status" value="1"/>
</dbReference>
<sequence>MSPDSKLSRLCRLVDNLPGPETTKTKERDLLIPLSQILKEIQSWIRELDKETESKKKCYGESVLHHEEHSCLIKIVTDLMLLLIVESQYVQHLVGNVLAVFSEFVALSGSGWDSFIHSLCTCLEVAIANVLFCSWEPSRTGVGDSNCDFSSYVVLKSSLKSGDWSTAAGMVRVLRNILKHLKQECDDQLLEVYVGSVSSFLSNVPWESMDEIHVDQICYTWDGDPHNFCSKDASVVRCFGAKEPKVLFLGNFIQFLCSLVEQSGAVETEVGTQVQYPVLSMVIGLVPKLAHWCLSKKGKSVMLSISQYFRHKLLMLMLRISYKTCLDCSTLILWLRLLHEYFEELLQKPISKLEAGQDECLEGSPFLLGLSNGELDGMHSFHLQRQTLLLFLRCCFSLMSLTGETSKQCVTSKTILKSCLTLGSVSDLDYCSRNIGLLELYNWLQGHLPDDMLVDHERYLEKCMGFSLSFLQLYMHEDDVLFKVLLQLLSVPSCSEQWLNGDKKTSQYLKDAAHHVSNLFNPVNLFHLFLAEASSEHPPPPPPKKKKKRKKKEKTNYILTHMLLAPLQLHYDHQVLLDYLISKDIGISCAEYLLRCLRMVHNSWNIFAAFSMDWKAVNQSCCKKRRLLLDVSDFQGELSSLPVQCISQSLGEEDEKDFGHAYENHQNKKPPFKEAKDCLISLKASVESLHQKNLFPYNPQVLLKRILLSLSMLLPRPFPLFSMEETQREGGFTKDKYGSVPGAMFEKSSRE</sequence>
<reference evidence="3 4" key="1">
    <citation type="submission" date="2020-10" db="EMBL/GenBank/DDBJ databases">
        <title>Plant Genome Project.</title>
        <authorList>
            <person name="Zhang R.-G."/>
        </authorList>
    </citation>
    <scope>NUCLEOTIDE SEQUENCE [LARGE SCALE GENOMIC DNA]</scope>
    <source>
        <strain evidence="3">FAFU-HL-1</strain>
        <tissue evidence="3">Leaf</tissue>
    </source>
</reference>
<evidence type="ECO:0000259" key="2">
    <source>
        <dbReference type="Pfam" id="PF14695"/>
    </source>
</evidence>
<dbReference type="AlphaFoldDB" id="A0A835MYY3"/>
<name>A0A835MYY3_9ROSI</name>
<evidence type="ECO:0000313" key="4">
    <source>
        <dbReference type="Proteomes" id="UP000657918"/>
    </source>
</evidence>
<evidence type="ECO:0000256" key="1">
    <source>
        <dbReference type="SAM" id="MobiDB-lite"/>
    </source>
</evidence>
<comment type="caution">
    <text evidence="3">The sequence shown here is derived from an EMBL/GenBank/DDBJ whole genome shotgun (WGS) entry which is preliminary data.</text>
</comment>
<feature type="domain" description="Protein Lines C-terminal" evidence="2">
    <location>
        <begin position="676"/>
        <end position="706"/>
    </location>
</feature>
<dbReference type="PANTHER" id="PTHR16057">
    <property type="entry name" value="WINS1, 2 PROTEIN"/>
    <property type="match status" value="1"/>
</dbReference>
<protein>
    <recommendedName>
        <fullName evidence="2">Protein Lines C-terminal domain-containing protein</fullName>
    </recommendedName>
</protein>
<dbReference type="PANTHER" id="PTHR16057:SF1">
    <property type="entry name" value="PROTEIN LINES HOMOLOG 1"/>
    <property type="match status" value="1"/>
</dbReference>
<feature type="region of interest" description="Disordered" evidence="1">
    <location>
        <begin position="732"/>
        <end position="751"/>
    </location>
</feature>
<dbReference type="EMBL" id="JADGMS010000005">
    <property type="protein sequence ID" value="KAF9682340.1"/>
    <property type="molecule type" value="Genomic_DNA"/>
</dbReference>
<keyword evidence="4" id="KW-1185">Reference proteome</keyword>
<dbReference type="InterPro" id="IPR029415">
    <property type="entry name" value="Lines_C"/>
</dbReference>
<accession>A0A835MYY3</accession>
<evidence type="ECO:0000313" key="3">
    <source>
        <dbReference type="EMBL" id="KAF9682340.1"/>
    </source>
</evidence>
<dbReference type="InterPro" id="IPR024875">
    <property type="entry name" value="Protein_Lines"/>
</dbReference>
<gene>
    <name evidence="3" type="ORF">SADUNF_Sadunf05G0098900</name>
</gene>
<dbReference type="OrthoDB" id="8251209at2759"/>
<organism evidence="3 4">
    <name type="scientific">Salix dunnii</name>
    <dbReference type="NCBI Taxonomy" id="1413687"/>
    <lineage>
        <taxon>Eukaryota</taxon>
        <taxon>Viridiplantae</taxon>
        <taxon>Streptophyta</taxon>
        <taxon>Embryophyta</taxon>
        <taxon>Tracheophyta</taxon>
        <taxon>Spermatophyta</taxon>
        <taxon>Magnoliopsida</taxon>
        <taxon>eudicotyledons</taxon>
        <taxon>Gunneridae</taxon>
        <taxon>Pentapetalae</taxon>
        <taxon>rosids</taxon>
        <taxon>fabids</taxon>
        <taxon>Malpighiales</taxon>
        <taxon>Salicaceae</taxon>
        <taxon>Saliceae</taxon>
        <taxon>Salix</taxon>
    </lineage>
</organism>
<proteinExistence type="predicted"/>
<dbReference type="Proteomes" id="UP000657918">
    <property type="component" value="Unassembled WGS sequence"/>
</dbReference>